<protein>
    <submittedName>
        <fullName evidence="4">Protease 3</fullName>
        <ecNumber evidence="4">3.4.24.55</ecNumber>
    </submittedName>
</protein>
<dbReference type="GO" id="GO:0006508">
    <property type="term" value="P:proteolysis"/>
    <property type="evidence" value="ECO:0007669"/>
    <property type="project" value="UniProtKB-KW"/>
</dbReference>
<dbReference type="Proteomes" id="UP000317318">
    <property type="component" value="Chromosome"/>
</dbReference>
<dbReference type="Pfam" id="PF05193">
    <property type="entry name" value="Peptidase_M16_C"/>
    <property type="match status" value="1"/>
</dbReference>
<sequence>MHFHQTTLSNGLDVVAEVNPKAKSVAAGFFVKAGSRDETPDVSGVSHFLEHMAFKGNERYSADDVNRIFDEIGADYNASTGEEVTTYYAAVLPEHLPTAFELLSTLVRPTLRQEDFDLEKNVILEEIGMYDDQPAFLAYDKAMAAHFAGHPLGRSILGSNESISALTADAMRKYHAGQYVGGNITLAIAGNVGWDEIQALAGRYCDAIPEGDLEREVEEARPVGGTTVLTRDNTTQQYVMQMAPAPSAESPLRFAAELLSVVVGDDSGSRLYWDIVDPGHAEAAELGFNEYDGSGSWLTFLAGTPEETTANLDRIAAIYEKINAEGISEKELEQAKNKALSRVVLRSERPMGRLSSLGSNWVYRKSYESVDADLEAVKRVTTHDVRDLLSVYPLKQLTTVAIGPLDELQWQAS</sequence>
<gene>
    <name evidence="4" type="primary">ptrA_1</name>
    <name evidence="4" type="ORF">Pan189_09110</name>
</gene>
<dbReference type="AlphaFoldDB" id="A0A517QY26"/>
<dbReference type="OrthoDB" id="9811314at2"/>
<comment type="similarity">
    <text evidence="1">Belongs to the peptidase M16 family.</text>
</comment>
<accession>A0A517QY26</accession>
<dbReference type="InterPro" id="IPR050361">
    <property type="entry name" value="MPP/UQCRC_Complex"/>
</dbReference>
<dbReference type="KEGG" id="svp:Pan189_09110"/>
<keyword evidence="5" id="KW-1185">Reference proteome</keyword>
<reference evidence="4 5" key="1">
    <citation type="submission" date="2019-02" db="EMBL/GenBank/DDBJ databases">
        <title>Deep-cultivation of Planctomycetes and their phenomic and genomic characterization uncovers novel biology.</title>
        <authorList>
            <person name="Wiegand S."/>
            <person name="Jogler M."/>
            <person name="Boedeker C."/>
            <person name="Pinto D."/>
            <person name="Vollmers J."/>
            <person name="Rivas-Marin E."/>
            <person name="Kohn T."/>
            <person name="Peeters S.H."/>
            <person name="Heuer A."/>
            <person name="Rast P."/>
            <person name="Oberbeckmann S."/>
            <person name="Bunk B."/>
            <person name="Jeske O."/>
            <person name="Meyerdierks A."/>
            <person name="Storesund J.E."/>
            <person name="Kallscheuer N."/>
            <person name="Luecker S."/>
            <person name="Lage O.M."/>
            <person name="Pohl T."/>
            <person name="Merkel B.J."/>
            <person name="Hornburger P."/>
            <person name="Mueller R.-W."/>
            <person name="Bruemmer F."/>
            <person name="Labrenz M."/>
            <person name="Spormann A.M."/>
            <person name="Op den Camp H."/>
            <person name="Overmann J."/>
            <person name="Amann R."/>
            <person name="Jetten M.S.M."/>
            <person name="Mascher T."/>
            <person name="Medema M.H."/>
            <person name="Devos D.P."/>
            <person name="Kaster A.-K."/>
            <person name="Ovreas L."/>
            <person name="Rohde M."/>
            <person name="Galperin M.Y."/>
            <person name="Jogler C."/>
        </authorList>
    </citation>
    <scope>NUCLEOTIDE SEQUENCE [LARGE SCALE GENOMIC DNA]</scope>
    <source>
        <strain evidence="4 5">Pan189</strain>
    </source>
</reference>
<dbReference type="PANTHER" id="PTHR11851">
    <property type="entry name" value="METALLOPROTEASE"/>
    <property type="match status" value="1"/>
</dbReference>
<keyword evidence="4" id="KW-0378">Hydrolase</keyword>
<dbReference type="PANTHER" id="PTHR11851:SF49">
    <property type="entry name" value="MITOCHONDRIAL-PROCESSING PEPTIDASE SUBUNIT ALPHA"/>
    <property type="match status" value="1"/>
</dbReference>
<evidence type="ECO:0000313" key="5">
    <source>
        <dbReference type="Proteomes" id="UP000317318"/>
    </source>
</evidence>
<evidence type="ECO:0000256" key="1">
    <source>
        <dbReference type="ARBA" id="ARBA00007261"/>
    </source>
</evidence>
<feature type="domain" description="Peptidase M16 N-terminal" evidence="2">
    <location>
        <begin position="14"/>
        <end position="158"/>
    </location>
</feature>
<evidence type="ECO:0000259" key="2">
    <source>
        <dbReference type="Pfam" id="PF00675"/>
    </source>
</evidence>
<dbReference type="SUPFAM" id="SSF63411">
    <property type="entry name" value="LuxS/MPP-like metallohydrolase"/>
    <property type="match status" value="2"/>
</dbReference>
<dbReference type="RefSeq" id="WP_145362752.1">
    <property type="nucleotide sequence ID" value="NZ_CP036268.1"/>
</dbReference>
<dbReference type="Pfam" id="PF00675">
    <property type="entry name" value="Peptidase_M16"/>
    <property type="match status" value="1"/>
</dbReference>
<dbReference type="InterPro" id="IPR011765">
    <property type="entry name" value="Pept_M16_N"/>
</dbReference>
<dbReference type="EC" id="3.4.24.55" evidence="4"/>
<evidence type="ECO:0000259" key="3">
    <source>
        <dbReference type="Pfam" id="PF05193"/>
    </source>
</evidence>
<keyword evidence="4" id="KW-0645">Protease</keyword>
<name>A0A517QY26_9PLAN</name>
<dbReference type="GO" id="GO:0004222">
    <property type="term" value="F:metalloendopeptidase activity"/>
    <property type="evidence" value="ECO:0007669"/>
    <property type="project" value="UniProtKB-EC"/>
</dbReference>
<dbReference type="InterPro" id="IPR007863">
    <property type="entry name" value="Peptidase_M16_C"/>
</dbReference>
<dbReference type="Gene3D" id="3.30.830.10">
    <property type="entry name" value="Metalloenzyme, LuxS/M16 peptidase-like"/>
    <property type="match status" value="2"/>
</dbReference>
<dbReference type="GO" id="GO:0046872">
    <property type="term" value="F:metal ion binding"/>
    <property type="evidence" value="ECO:0007669"/>
    <property type="project" value="InterPro"/>
</dbReference>
<feature type="domain" description="Peptidase M16 C-terminal" evidence="3">
    <location>
        <begin position="166"/>
        <end position="338"/>
    </location>
</feature>
<dbReference type="EMBL" id="CP036268">
    <property type="protein sequence ID" value="QDT36551.1"/>
    <property type="molecule type" value="Genomic_DNA"/>
</dbReference>
<evidence type="ECO:0000313" key="4">
    <source>
        <dbReference type="EMBL" id="QDT36551.1"/>
    </source>
</evidence>
<organism evidence="4 5">
    <name type="scientific">Stratiformator vulcanicus</name>
    <dbReference type="NCBI Taxonomy" id="2527980"/>
    <lineage>
        <taxon>Bacteria</taxon>
        <taxon>Pseudomonadati</taxon>
        <taxon>Planctomycetota</taxon>
        <taxon>Planctomycetia</taxon>
        <taxon>Planctomycetales</taxon>
        <taxon>Planctomycetaceae</taxon>
        <taxon>Stratiformator</taxon>
    </lineage>
</organism>
<dbReference type="InterPro" id="IPR011249">
    <property type="entry name" value="Metalloenz_LuxS/M16"/>
</dbReference>
<proteinExistence type="inferred from homology"/>